<dbReference type="GeneTree" id="ENSGT00730000111088"/>
<reference evidence="7" key="2">
    <citation type="submission" date="2025-09" db="UniProtKB">
        <authorList>
            <consortium name="Ensembl"/>
        </authorList>
    </citation>
    <scope>IDENTIFICATION</scope>
</reference>
<dbReference type="InterPro" id="IPR007248">
    <property type="entry name" value="Mpv17_PMP22"/>
</dbReference>
<evidence type="ECO:0000256" key="3">
    <source>
        <dbReference type="ARBA" id="ARBA00022692"/>
    </source>
</evidence>
<dbReference type="Proteomes" id="UP000675900">
    <property type="component" value="Unassembled WGS sequence"/>
</dbReference>
<accession>A0A8C9K143</accession>
<keyword evidence="3" id="KW-0812">Transmembrane</keyword>
<keyword evidence="4" id="KW-1133">Transmembrane helix</keyword>
<proteinExistence type="inferred from homology"/>
<keyword evidence="8" id="KW-1185">Reference proteome</keyword>
<dbReference type="Pfam" id="PF04117">
    <property type="entry name" value="Mpv17_PMP22"/>
    <property type="match status" value="1"/>
</dbReference>
<dbReference type="GO" id="GO:0016020">
    <property type="term" value="C:membrane"/>
    <property type="evidence" value="ECO:0007669"/>
    <property type="project" value="UniProtKB-SubCell"/>
</dbReference>
<evidence type="ECO:0000256" key="4">
    <source>
        <dbReference type="ARBA" id="ARBA00022989"/>
    </source>
</evidence>
<dbReference type="PANTHER" id="PTHR11266">
    <property type="entry name" value="PEROXISOMAL MEMBRANE PROTEIN 2, PXMP2 MPV17"/>
    <property type="match status" value="1"/>
</dbReference>
<name>A0A8C9K143_PANTA</name>
<dbReference type="Ensembl" id="ENSPTIT00000019443.1">
    <property type="protein sequence ID" value="ENSPTIP00000015313.1"/>
    <property type="gene ID" value="ENSPTIG00000014435.1"/>
</dbReference>
<reference evidence="7" key="1">
    <citation type="submission" date="2025-08" db="UniProtKB">
        <authorList>
            <consortium name="Ensembl"/>
        </authorList>
    </citation>
    <scope>IDENTIFICATION</scope>
</reference>
<evidence type="ECO:0000256" key="6">
    <source>
        <dbReference type="RuleBase" id="RU363053"/>
    </source>
</evidence>
<comment type="similarity">
    <text evidence="2 6">Belongs to the peroxisomal membrane protein PXMP2/4 family.</text>
</comment>
<evidence type="ECO:0000313" key="8">
    <source>
        <dbReference type="Proteomes" id="UP000675900"/>
    </source>
</evidence>
<sequence>MLLGKSTLRAMGMSILQEKDDIFLDLKQKFWNTYKSGLMYWPFVQLTNFSLVPTHWRTAYTGLCGFLWATFLCFSQQSGDGTFKSAFTFLHVKESGAVERPPEK</sequence>
<organism evidence="7 8">
    <name type="scientific">Panthera tigris altaica</name>
    <name type="common">Siberian tiger</name>
    <dbReference type="NCBI Taxonomy" id="74533"/>
    <lineage>
        <taxon>Eukaryota</taxon>
        <taxon>Metazoa</taxon>
        <taxon>Chordata</taxon>
        <taxon>Craniata</taxon>
        <taxon>Vertebrata</taxon>
        <taxon>Euteleostomi</taxon>
        <taxon>Mammalia</taxon>
        <taxon>Eutheria</taxon>
        <taxon>Laurasiatheria</taxon>
        <taxon>Carnivora</taxon>
        <taxon>Feliformia</taxon>
        <taxon>Felidae</taxon>
        <taxon>Pantherinae</taxon>
        <taxon>Panthera</taxon>
    </lineage>
</organism>
<evidence type="ECO:0000256" key="1">
    <source>
        <dbReference type="ARBA" id="ARBA00004141"/>
    </source>
</evidence>
<protein>
    <recommendedName>
        <fullName evidence="9">Mpv17-like protein</fullName>
    </recommendedName>
</protein>
<dbReference type="GO" id="GO:0061668">
    <property type="term" value="P:mitochondrial ribosome assembly"/>
    <property type="evidence" value="ECO:0007669"/>
    <property type="project" value="TreeGrafter"/>
</dbReference>
<dbReference type="AlphaFoldDB" id="A0A8C9K143"/>
<evidence type="ECO:0000313" key="7">
    <source>
        <dbReference type="Ensembl" id="ENSPTIP00000015313.1"/>
    </source>
</evidence>
<dbReference type="GO" id="GO:0005739">
    <property type="term" value="C:mitochondrion"/>
    <property type="evidence" value="ECO:0007669"/>
    <property type="project" value="TreeGrafter"/>
</dbReference>
<evidence type="ECO:0008006" key="9">
    <source>
        <dbReference type="Google" id="ProtNLM"/>
    </source>
</evidence>
<dbReference type="PANTHER" id="PTHR11266:SF39">
    <property type="entry name" value="MPV17-LIKE PROTEIN"/>
    <property type="match status" value="1"/>
</dbReference>
<evidence type="ECO:0000256" key="5">
    <source>
        <dbReference type="ARBA" id="ARBA00023136"/>
    </source>
</evidence>
<evidence type="ECO:0000256" key="2">
    <source>
        <dbReference type="ARBA" id="ARBA00006824"/>
    </source>
</evidence>
<keyword evidence="5" id="KW-0472">Membrane</keyword>
<comment type="subcellular location">
    <subcellularLocation>
        <location evidence="1">Membrane</location>
        <topology evidence="1">Multi-pass membrane protein</topology>
    </subcellularLocation>
</comment>